<dbReference type="PANTHER" id="PTHR37422">
    <property type="entry name" value="TEICHURONIC ACID BIOSYNTHESIS PROTEIN TUAE"/>
    <property type="match status" value="1"/>
</dbReference>
<gene>
    <name evidence="7" type="ORF">QLQ16_02610</name>
</gene>
<feature type="transmembrane region" description="Helical" evidence="5">
    <location>
        <begin position="192"/>
        <end position="209"/>
    </location>
</feature>
<dbReference type="PANTHER" id="PTHR37422:SF13">
    <property type="entry name" value="LIPOPOLYSACCHARIDE BIOSYNTHESIS PROTEIN PA4999-RELATED"/>
    <property type="match status" value="1"/>
</dbReference>
<keyword evidence="7" id="KW-0436">Ligase</keyword>
<dbReference type="Proteomes" id="UP001431902">
    <property type="component" value="Unassembled WGS sequence"/>
</dbReference>
<feature type="transmembrane region" description="Helical" evidence="5">
    <location>
        <begin position="144"/>
        <end position="162"/>
    </location>
</feature>
<sequence>MTTPKIIWIPLAICFALASVSTKWAGGAWAWLLLAGLGSLWMTRTAHSQPTTLAQDLAQTWLIFTAIALALKTVPMLYWQDPWAERHAEFRLFLGALSIYGLTRLSVLSPKAIQYLTVAGMVFCSAGLMLLWRHGQFGIPTNPIPWAAVMALVSCWLLGVFFTPYASWSRWLALAGSIVGLLAVMISAKRGAYGLLFVLPCMAWLIWRQKSQMQVRLTKTGKSWAILLGFVALGVASLWSLRNTVVVQHPASAITIAIHELKNSQASLPDNYNTSVGARLYLWNQSAQAATESPWIGYGHDQRKALLQKWAHDTHLADPLIFGHVHNDYLHTLLDHGLWGLASFLSYALGMMVVMVKLARHQSWPGAATLGGILVIHLTTAISNVNFAHNYYPAMLSLIICIALWSSAGPQTTKAP</sequence>
<feature type="transmembrane region" description="Helical" evidence="5">
    <location>
        <begin position="366"/>
        <end position="385"/>
    </location>
</feature>
<feature type="transmembrane region" description="Helical" evidence="5">
    <location>
        <begin position="391"/>
        <end position="408"/>
    </location>
</feature>
<name>A0ABT6X3N6_9BURK</name>
<evidence type="ECO:0000256" key="3">
    <source>
        <dbReference type="ARBA" id="ARBA00022989"/>
    </source>
</evidence>
<feature type="transmembrane region" description="Helical" evidence="5">
    <location>
        <begin position="338"/>
        <end position="359"/>
    </location>
</feature>
<reference evidence="7" key="1">
    <citation type="submission" date="2023-05" db="EMBL/GenBank/DDBJ databases">
        <title>Limnohabitans sp. strain HM2-2 Genome sequencing and assembly.</title>
        <authorList>
            <person name="Jung Y."/>
        </authorList>
    </citation>
    <scope>NUCLEOTIDE SEQUENCE</scope>
    <source>
        <strain evidence="7">HM2-2</strain>
    </source>
</reference>
<dbReference type="GO" id="GO:0016874">
    <property type="term" value="F:ligase activity"/>
    <property type="evidence" value="ECO:0007669"/>
    <property type="project" value="UniProtKB-KW"/>
</dbReference>
<evidence type="ECO:0000256" key="4">
    <source>
        <dbReference type="ARBA" id="ARBA00023136"/>
    </source>
</evidence>
<keyword evidence="4 5" id="KW-0472">Membrane</keyword>
<comment type="subcellular location">
    <subcellularLocation>
        <location evidence="1">Membrane</location>
        <topology evidence="1">Multi-pass membrane protein</topology>
    </subcellularLocation>
</comment>
<dbReference type="InterPro" id="IPR051533">
    <property type="entry name" value="WaaL-like"/>
</dbReference>
<dbReference type="EMBL" id="JASGBH010000002">
    <property type="protein sequence ID" value="MDI9232722.1"/>
    <property type="molecule type" value="Genomic_DNA"/>
</dbReference>
<dbReference type="Pfam" id="PF04932">
    <property type="entry name" value="Wzy_C"/>
    <property type="match status" value="1"/>
</dbReference>
<feature type="transmembrane region" description="Helical" evidence="5">
    <location>
        <begin position="115"/>
        <end position="132"/>
    </location>
</feature>
<evidence type="ECO:0000313" key="7">
    <source>
        <dbReference type="EMBL" id="MDI9232722.1"/>
    </source>
</evidence>
<evidence type="ECO:0000256" key="5">
    <source>
        <dbReference type="SAM" id="Phobius"/>
    </source>
</evidence>
<keyword evidence="8" id="KW-1185">Reference proteome</keyword>
<protein>
    <submittedName>
        <fullName evidence="7">O-antigen ligase family protein</fullName>
    </submittedName>
</protein>
<keyword evidence="3 5" id="KW-1133">Transmembrane helix</keyword>
<evidence type="ECO:0000256" key="2">
    <source>
        <dbReference type="ARBA" id="ARBA00022692"/>
    </source>
</evidence>
<comment type="caution">
    <text evidence="7">The sequence shown here is derived from an EMBL/GenBank/DDBJ whole genome shotgun (WGS) entry which is preliminary data.</text>
</comment>
<evidence type="ECO:0000256" key="1">
    <source>
        <dbReference type="ARBA" id="ARBA00004141"/>
    </source>
</evidence>
<accession>A0ABT6X3N6</accession>
<feature type="transmembrane region" description="Helical" evidence="5">
    <location>
        <begin position="90"/>
        <end position="108"/>
    </location>
</feature>
<evidence type="ECO:0000259" key="6">
    <source>
        <dbReference type="Pfam" id="PF04932"/>
    </source>
</evidence>
<feature type="transmembrane region" description="Helical" evidence="5">
    <location>
        <begin position="221"/>
        <end position="241"/>
    </location>
</feature>
<evidence type="ECO:0000313" key="8">
    <source>
        <dbReference type="Proteomes" id="UP001431902"/>
    </source>
</evidence>
<dbReference type="InterPro" id="IPR007016">
    <property type="entry name" value="O-antigen_ligase-rel_domated"/>
</dbReference>
<dbReference type="RefSeq" id="WP_283223135.1">
    <property type="nucleotide sequence ID" value="NZ_JASGBH010000002.1"/>
</dbReference>
<feature type="domain" description="O-antigen ligase-related" evidence="6">
    <location>
        <begin position="176"/>
        <end position="345"/>
    </location>
</feature>
<organism evidence="7 8">
    <name type="scientific">Limnohabitans lacus</name>
    <dbReference type="NCBI Taxonomy" id="3045173"/>
    <lineage>
        <taxon>Bacteria</taxon>
        <taxon>Pseudomonadati</taxon>
        <taxon>Pseudomonadota</taxon>
        <taxon>Betaproteobacteria</taxon>
        <taxon>Burkholderiales</taxon>
        <taxon>Comamonadaceae</taxon>
        <taxon>Limnohabitans</taxon>
    </lineage>
</organism>
<keyword evidence="2 5" id="KW-0812">Transmembrane</keyword>
<feature type="transmembrane region" description="Helical" evidence="5">
    <location>
        <begin position="58"/>
        <end position="78"/>
    </location>
</feature>
<proteinExistence type="predicted"/>